<evidence type="ECO:0000313" key="4">
    <source>
        <dbReference type="EnsemblMetazoa" id="CapteP219592"/>
    </source>
</evidence>
<dbReference type="EMBL" id="AMQN01001468">
    <property type="status" value="NOT_ANNOTATED_CDS"/>
    <property type="molecule type" value="Genomic_DNA"/>
</dbReference>
<dbReference type="PANTHER" id="PTHR28567:SF3">
    <property type="entry name" value="PROTEIN FAM53A-LIKE ISOFORM X1"/>
    <property type="match status" value="1"/>
</dbReference>
<sequence>MVTIITEKLRNQKLDDLQFAPISQQTSRKPFDGGGILKADTVGDAAHVWGDSFWRRRHASFPQNVLRSERAQTADGSQQLPCSAASEVPPLKRHCRSLSVPGDQPPRSGAQWQPQAGSIWRPVRTRKNHRSSPLCSLGSSSSSSIKLKQPPRTWSSLSEPTPPETPSPVPRPASASSGFCSQASLWTTDGSPGAPPPGASPWPSAGPAEEPCPPFSAVSMPTLPHHHVRSTPSSPRRQRVPRCRSQPSLLSDRKGGLKRRREESRPTLDFFKMKETALENCELRSVRSHSFTCGGSSSSTKPQRNVQFAPVQNKSRALVSLFTEPPECFLGLNTIASSPLDPCPVLDNPPKPLLRCEPLLSSASAEPPPPTLLSESGCSNEEDDEPEAGCFLDATGEQFDLEINNDLDLEQIEKD</sequence>
<dbReference type="OrthoDB" id="10026856at2759"/>
<name>R7UCN9_CAPTE</name>
<dbReference type="GO" id="GO:0006606">
    <property type="term" value="P:protein import into nucleus"/>
    <property type="evidence" value="ECO:0007669"/>
    <property type="project" value="TreeGrafter"/>
</dbReference>
<feature type="compositionally biased region" description="Low complexity" evidence="2">
    <location>
        <begin position="131"/>
        <end position="144"/>
    </location>
</feature>
<feature type="compositionally biased region" description="Basic and acidic residues" evidence="2">
    <location>
        <begin position="251"/>
        <end position="268"/>
    </location>
</feature>
<organism evidence="3">
    <name type="scientific">Capitella teleta</name>
    <name type="common">Polychaete worm</name>
    <dbReference type="NCBI Taxonomy" id="283909"/>
    <lineage>
        <taxon>Eukaryota</taxon>
        <taxon>Metazoa</taxon>
        <taxon>Spiralia</taxon>
        <taxon>Lophotrochozoa</taxon>
        <taxon>Annelida</taxon>
        <taxon>Polychaeta</taxon>
        <taxon>Sedentaria</taxon>
        <taxon>Scolecida</taxon>
        <taxon>Capitellidae</taxon>
        <taxon>Capitella</taxon>
    </lineage>
</organism>
<gene>
    <name evidence="3" type="ORF">CAPTEDRAFT_219592</name>
</gene>
<evidence type="ECO:0000256" key="1">
    <source>
        <dbReference type="ARBA" id="ARBA00010984"/>
    </source>
</evidence>
<dbReference type="EnsemblMetazoa" id="CapteT219592">
    <property type="protein sequence ID" value="CapteP219592"/>
    <property type="gene ID" value="CapteG219592"/>
</dbReference>
<dbReference type="Pfam" id="PF15242">
    <property type="entry name" value="FAM53"/>
    <property type="match status" value="1"/>
</dbReference>
<keyword evidence="5" id="KW-1185">Reference proteome</keyword>
<reference evidence="5" key="1">
    <citation type="submission" date="2012-12" db="EMBL/GenBank/DDBJ databases">
        <authorList>
            <person name="Hellsten U."/>
            <person name="Grimwood J."/>
            <person name="Chapman J.A."/>
            <person name="Shapiro H."/>
            <person name="Aerts A."/>
            <person name="Otillar R.P."/>
            <person name="Terry A.Y."/>
            <person name="Boore J.L."/>
            <person name="Simakov O."/>
            <person name="Marletaz F."/>
            <person name="Cho S.-J."/>
            <person name="Edsinger-Gonzales E."/>
            <person name="Havlak P."/>
            <person name="Kuo D.-H."/>
            <person name="Larsson T."/>
            <person name="Lv J."/>
            <person name="Arendt D."/>
            <person name="Savage R."/>
            <person name="Osoegawa K."/>
            <person name="de Jong P."/>
            <person name="Lindberg D.R."/>
            <person name="Seaver E.C."/>
            <person name="Weisblat D.A."/>
            <person name="Putnam N.H."/>
            <person name="Grigoriev I.V."/>
            <person name="Rokhsar D.S."/>
        </authorList>
    </citation>
    <scope>NUCLEOTIDE SEQUENCE</scope>
    <source>
        <strain evidence="5">I ESC-2004</strain>
    </source>
</reference>
<feature type="region of interest" description="Disordered" evidence="2">
    <location>
        <begin position="94"/>
        <end position="268"/>
    </location>
</feature>
<dbReference type="PANTHER" id="PTHR28567">
    <property type="entry name" value="PROTEIN FAM53A-LIKE ISOFORM X1"/>
    <property type="match status" value="1"/>
</dbReference>
<feature type="region of interest" description="Disordered" evidence="2">
    <location>
        <begin position="359"/>
        <end position="390"/>
    </location>
</feature>
<accession>R7UCN9</accession>
<feature type="compositionally biased region" description="Polar residues" evidence="2">
    <location>
        <begin position="178"/>
        <end position="189"/>
    </location>
</feature>
<dbReference type="InterPro" id="IPR029356">
    <property type="entry name" value="FAM53"/>
</dbReference>
<dbReference type="OMA" id="WRGLSHC"/>
<dbReference type="AlphaFoldDB" id="R7UCN9"/>
<proteinExistence type="inferred from homology"/>
<protein>
    <submittedName>
        <fullName evidence="3 4">Uncharacterized protein</fullName>
    </submittedName>
</protein>
<dbReference type="HOGENOM" id="CLU_662663_0_0_1"/>
<dbReference type="EMBL" id="KB302615">
    <property type="protein sequence ID" value="ELU04150.1"/>
    <property type="molecule type" value="Genomic_DNA"/>
</dbReference>
<evidence type="ECO:0000313" key="3">
    <source>
        <dbReference type="EMBL" id="ELU04150.1"/>
    </source>
</evidence>
<evidence type="ECO:0000256" key="2">
    <source>
        <dbReference type="SAM" id="MobiDB-lite"/>
    </source>
</evidence>
<evidence type="ECO:0000313" key="5">
    <source>
        <dbReference type="Proteomes" id="UP000014760"/>
    </source>
</evidence>
<reference evidence="4" key="3">
    <citation type="submission" date="2015-06" db="UniProtKB">
        <authorList>
            <consortium name="EnsemblMetazoa"/>
        </authorList>
    </citation>
    <scope>IDENTIFICATION</scope>
</reference>
<dbReference type="Proteomes" id="UP000014760">
    <property type="component" value="Unassembled WGS sequence"/>
</dbReference>
<reference evidence="3 5" key="2">
    <citation type="journal article" date="2013" name="Nature">
        <title>Insights into bilaterian evolution from three spiralian genomes.</title>
        <authorList>
            <person name="Simakov O."/>
            <person name="Marletaz F."/>
            <person name="Cho S.J."/>
            <person name="Edsinger-Gonzales E."/>
            <person name="Havlak P."/>
            <person name="Hellsten U."/>
            <person name="Kuo D.H."/>
            <person name="Larsson T."/>
            <person name="Lv J."/>
            <person name="Arendt D."/>
            <person name="Savage R."/>
            <person name="Osoegawa K."/>
            <person name="de Jong P."/>
            <person name="Grimwood J."/>
            <person name="Chapman J.A."/>
            <person name="Shapiro H."/>
            <person name="Aerts A."/>
            <person name="Otillar R.P."/>
            <person name="Terry A.Y."/>
            <person name="Boore J.L."/>
            <person name="Grigoriev I.V."/>
            <person name="Lindberg D.R."/>
            <person name="Seaver E.C."/>
            <person name="Weisblat D.A."/>
            <person name="Putnam N.H."/>
            <person name="Rokhsar D.S."/>
        </authorList>
    </citation>
    <scope>NUCLEOTIDE SEQUENCE</scope>
    <source>
        <strain evidence="3 5">I ESC-2004</strain>
    </source>
</reference>
<dbReference type="GO" id="GO:0005634">
    <property type="term" value="C:nucleus"/>
    <property type="evidence" value="ECO:0007669"/>
    <property type="project" value="TreeGrafter"/>
</dbReference>
<feature type="compositionally biased region" description="Pro residues" evidence="2">
    <location>
        <begin position="160"/>
        <end position="171"/>
    </location>
</feature>
<comment type="similarity">
    <text evidence="1">Belongs to the FAM53 family.</text>
</comment>